<proteinExistence type="predicted"/>
<gene>
    <name evidence="1" type="ORF">EGYM00163_LOCUS51229</name>
</gene>
<dbReference type="EMBL" id="HBJA01149149">
    <property type="protein sequence ID" value="CAE0840188.1"/>
    <property type="molecule type" value="Transcribed_RNA"/>
</dbReference>
<reference evidence="1" key="1">
    <citation type="submission" date="2021-01" db="EMBL/GenBank/DDBJ databases">
        <authorList>
            <person name="Corre E."/>
            <person name="Pelletier E."/>
            <person name="Niang G."/>
            <person name="Scheremetjew M."/>
            <person name="Finn R."/>
            <person name="Kale V."/>
            <person name="Holt S."/>
            <person name="Cochrane G."/>
            <person name="Meng A."/>
            <person name="Brown T."/>
            <person name="Cohen L."/>
        </authorList>
    </citation>
    <scope>NUCLEOTIDE SEQUENCE</scope>
    <source>
        <strain evidence="1">CCMP1594</strain>
    </source>
</reference>
<name>A0A7S4GLF6_9EUGL</name>
<protein>
    <submittedName>
        <fullName evidence="1">Uncharacterized protein</fullName>
    </submittedName>
</protein>
<accession>A0A7S4GLF6</accession>
<dbReference type="AlphaFoldDB" id="A0A7S4GLF6"/>
<sequence length="119" mass="13206">MTVYQWRPVGWHTKSGTVATQKFTTGVYLYLSLPLPLPLFLSLSCPLCAAMPLPLPVLPATASSLDHHRPPPTFLTTHQCRGDGQTTAWGRHHKLSQGPHKVWLNHKIAEEGTCPRECS</sequence>
<organism evidence="1">
    <name type="scientific">Eutreptiella gymnastica</name>
    <dbReference type="NCBI Taxonomy" id="73025"/>
    <lineage>
        <taxon>Eukaryota</taxon>
        <taxon>Discoba</taxon>
        <taxon>Euglenozoa</taxon>
        <taxon>Euglenida</taxon>
        <taxon>Spirocuta</taxon>
        <taxon>Euglenophyceae</taxon>
        <taxon>Eutreptiales</taxon>
        <taxon>Eutreptiaceae</taxon>
        <taxon>Eutreptiella</taxon>
    </lineage>
</organism>
<evidence type="ECO:0000313" key="1">
    <source>
        <dbReference type="EMBL" id="CAE0840188.1"/>
    </source>
</evidence>